<keyword evidence="2" id="KW-0677">Repeat</keyword>
<dbReference type="Pfam" id="PF23559">
    <property type="entry name" value="WHD_DRP"/>
    <property type="match status" value="1"/>
</dbReference>
<name>A0AAW2CJ79_9ROSI</name>
<evidence type="ECO:0008006" key="13">
    <source>
        <dbReference type="Google" id="ProtNLM"/>
    </source>
</evidence>
<evidence type="ECO:0000256" key="6">
    <source>
        <dbReference type="SAM" id="Coils"/>
    </source>
</evidence>
<keyword evidence="3" id="KW-0547">Nucleotide-binding</keyword>
<dbReference type="GO" id="GO:0051707">
    <property type="term" value="P:response to other organism"/>
    <property type="evidence" value="ECO:0007669"/>
    <property type="project" value="UniProtKB-ARBA"/>
</dbReference>
<protein>
    <recommendedName>
        <fullName evidence="13">Disease resistance protein RGA3</fullName>
    </recommendedName>
</protein>
<evidence type="ECO:0000259" key="9">
    <source>
        <dbReference type="Pfam" id="PF23559"/>
    </source>
</evidence>
<dbReference type="Gene3D" id="1.20.5.4130">
    <property type="match status" value="1"/>
</dbReference>
<evidence type="ECO:0000259" key="8">
    <source>
        <dbReference type="Pfam" id="PF18052"/>
    </source>
</evidence>
<feature type="domain" description="NB-ARC" evidence="7">
    <location>
        <begin position="220"/>
        <end position="373"/>
    </location>
</feature>
<dbReference type="Gene3D" id="3.40.50.300">
    <property type="entry name" value="P-loop containing nucleotide triphosphate hydrolases"/>
    <property type="match status" value="1"/>
</dbReference>
<keyword evidence="1" id="KW-0433">Leucine-rich repeat</keyword>
<feature type="coiled-coil region" evidence="6">
    <location>
        <begin position="35"/>
        <end position="82"/>
    </location>
</feature>
<dbReference type="Gene3D" id="3.80.10.10">
    <property type="entry name" value="Ribonuclease Inhibitor"/>
    <property type="match status" value="2"/>
</dbReference>
<evidence type="ECO:0000256" key="4">
    <source>
        <dbReference type="ARBA" id="ARBA00022821"/>
    </source>
</evidence>
<dbReference type="InterPro" id="IPR056789">
    <property type="entry name" value="LRR_R13L1-DRL21"/>
</dbReference>
<dbReference type="PANTHER" id="PTHR36766">
    <property type="entry name" value="PLANT BROAD-SPECTRUM MILDEW RESISTANCE PROTEIN RPW8"/>
    <property type="match status" value="1"/>
</dbReference>
<dbReference type="GO" id="GO:0043531">
    <property type="term" value="F:ADP binding"/>
    <property type="evidence" value="ECO:0007669"/>
    <property type="project" value="InterPro"/>
</dbReference>
<evidence type="ECO:0000259" key="10">
    <source>
        <dbReference type="Pfam" id="PF25019"/>
    </source>
</evidence>
<reference evidence="11 12" key="1">
    <citation type="submission" date="2024-01" db="EMBL/GenBank/DDBJ databases">
        <title>A telomere-to-telomere, gap-free genome of sweet tea (Lithocarpus litseifolius).</title>
        <authorList>
            <person name="Zhou J."/>
        </authorList>
    </citation>
    <scope>NUCLEOTIDE SEQUENCE [LARGE SCALE GENOMIC DNA]</scope>
    <source>
        <strain evidence="11">Zhou-2022a</strain>
        <tissue evidence="11">Leaf</tissue>
    </source>
</reference>
<dbReference type="InterPro" id="IPR041118">
    <property type="entry name" value="Rx_N"/>
</dbReference>
<dbReference type="Pfam" id="PF18052">
    <property type="entry name" value="Rx_N"/>
    <property type="match status" value="1"/>
</dbReference>
<keyword evidence="6" id="KW-0175">Coiled coil</keyword>
<organism evidence="11 12">
    <name type="scientific">Lithocarpus litseifolius</name>
    <dbReference type="NCBI Taxonomy" id="425828"/>
    <lineage>
        <taxon>Eukaryota</taxon>
        <taxon>Viridiplantae</taxon>
        <taxon>Streptophyta</taxon>
        <taxon>Embryophyta</taxon>
        <taxon>Tracheophyta</taxon>
        <taxon>Spermatophyta</taxon>
        <taxon>Magnoliopsida</taxon>
        <taxon>eudicotyledons</taxon>
        <taxon>Gunneridae</taxon>
        <taxon>Pentapetalae</taxon>
        <taxon>rosids</taxon>
        <taxon>fabids</taxon>
        <taxon>Fagales</taxon>
        <taxon>Fagaceae</taxon>
        <taxon>Lithocarpus</taxon>
    </lineage>
</organism>
<dbReference type="Gene3D" id="1.10.10.10">
    <property type="entry name" value="Winged helix-like DNA-binding domain superfamily/Winged helix DNA-binding domain"/>
    <property type="match status" value="1"/>
</dbReference>
<keyword evidence="4" id="KW-0611">Plant defense</keyword>
<gene>
    <name evidence="11" type="ORF">SO802_021776</name>
</gene>
<proteinExistence type="predicted"/>
<evidence type="ECO:0000256" key="5">
    <source>
        <dbReference type="ARBA" id="ARBA00022840"/>
    </source>
</evidence>
<dbReference type="PRINTS" id="PR00364">
    <property type="entry name" value="DISEASERSIST"/>
</dbReference>
<comment type="caution">
    <text evidence="11">The sequence shown here is derived from an EMBL/GenBank/DDBJ whole genome shotgun (WGS) entry which is preliminary data.</text>
</comment>
<feature type="domain" description="R13L1/DRL21-like LRR repeat region" evidence="10">
    <location>
        <begin position="719"/>
        <end position="843"/>
    </location>
</feature>
<dbReference type="GO" id="GO:0005524">
    <property type="term" value="F:ATP binding"/>
    <property type="evidence" value="ECO:0007669"/>
    <property type="project" value="UniProtKB-KW"/>
</dbReference>
<dbReference type="SUPFAM" id="SSF52058">
    <property type="entry name" value="L domain-like"/>
    <property type="match status" value="1"/>
</dbReference>
<dbReference type="Gene3D" id="1.10.8.430">
    <property type="entry name" value="Helical domain of apoptotic protease-activating factors"/>
    <property type="match status" value="1"/>
</dbReference>
<sequence length="966" mass="110563">MAEALISQILGQLISVTSQQIAENVKSVVSVEKQVEKLTSNLQAILTILEDAEKRQVREASVKRWLDKLKDMSYEMEELLDEWSTAILKSQIDKNKDKVENDDNNDLLLVPKKVSSFFPISFSSLNPVSQLSRATLRPRIAEKIKVINGKLDVIAKEKDRYDFNSIRAPQQPDRNRQQTCSFLDVSEIRGRDQDKETLVRKLLILSDSGQTQDQQEGNVNNKLHIVSLVGMGGIGKTTLAQLTYNDEEVKAHFDMRIWVCVSDPFDEIRIAKAIVEQIGQTGPLVELESVLQNMCKSIKERKLLIVLDDVWVEDYKKWEPLKHCLQHGAQGSTILVTTRKERVAQMMGSSCMFQLQNLSEGDTWWLFSQMAFLGRASEECETLEEIGKKIVSKCKGLPLAAKTLGSLMRFRRTKAEWQNVLDSEIWELEEAEKGLLPPLLFSLYDLPSAIRRCFLFCAVFPKDYEIKKDVLIKLWMAQGYLNSSRSREMEVTGQEYFESLAAHSLFQDFIKDDDGSIIQCKMHDIVHDFAQFLTRNECVIMEVDSKKKPSMDAFYKKVRHLTLTCASDAQMPVFNYNAVNLRTLLNMAEDIALPHLFDNLTRLRALDLNAAAIKEVPVKVRNLMHLRYLNLSKNTRLYELPEAVCDLCNLESLILNWCQSLKRLPRGIGKLINLRHLELEETSNLRKFPKGIGKLSSLQTLSKFIVRGDGVKKACNIVLLRNMKHLQGILYLDGLENLISGGESKKAELKNKKNLLGLRLDFYGQKREGGIHNDDDDDVIEELQPNPNLASLHILYYQGTRLPSWIMILTNMRELILKNCENCENLPPLGNLPSLELLEIWYMYHVKTMGHRFLGVDAHDSIPNTDDVLTTSTKIAFPKLKRLGFFGLTEWEDWYDWTSWGEYCLIMPRLSCLTIECCPKLKALPHLIQNAPIQELTIRECPILETMLPQGERRGLGQDISYPNQH</sequence>
<dbReference type="Pfam" id="PF00931">
    <property type="entry name" value="NB-ARC"/>
    <property type="match status" value="1"/>
</dbReference>
<dbReference type="InterPro" id="IPR036388">
    <property type="entry name" value="WH-like_DNA-bd_sf"/>
</dbReference>
<dbReference type="InterPro" id="IPR002182">
    <property type="entry name" value="NB-ARC"/>
</dbReference>
<feature type="domain" description="Disease resistance N-terminal" evidence="8">
    <location>
        <begin position="10"/>
        <end position="95"/>
    </location>
</feature>
<evidence type="ECO:0000313" key="12">
    <source>
        <dbReference type="Proteomes" id="UP001459277"/>
    </source>
</evidence>
<keyword evidence="12" id="KW-1185">Reference proteome</keyword>
<dbReference type="InterPro" id="IPR032675">
    <property type="entry name" value="LRR_dom_sf"/>
</dbReference>
<dbReference type="AlphaFoldDB" id="A0AAW2CJ79"/>
<evidence type="ECO:0000259" key="7">
    <source>
        <dbReference type="Pfam" id="PF00931"/>
    </source>
</evidence>
<dbReference type="Pfam" id="PF25019">
    <property type="entry name" value="LRR_R13L1-DRL21"/>
    <property type="match status" value="1"/>
</dbReference>
<dbReference type="Proteomes" id="UP001459277">
    <property type="component" value="Unassembled WGS sequence"/>
</dbReference>
<accession>A0AAW2CJ79</accession>
<dbReference type="InterPro" id="IPR058922">
    <property type="entry name" value="WHD_DRP"/>
</dbReference>
<evidence type="ECO:0000256" key="1">
    <source>
        <dbReference type="ARBA" id="ARBA00022614"/>
    </source>
</evidence>
<dbReference type="FunFam" id="1.10.10.10:FF:000322">
    <property type="entry name" value="Probable disease resistance protein At1g63360"/>
    <property type="match status" value="1"/>
</dbReference>
<evidence type="ECO:0000256" key="2">
    <source>
        <dbReference type="ARBA" id="ARBA00022737"/>
    </source>
</evidence>
<evidence type="ECO:0000313" key="11">
    <source>
        <dbReference type="EMBL" id="KAK9997090.1"/>
    </source>
</evidence>
<dbReference type="PANTHER" id="PTHR36766:SF45">
    <property type="entry name" value="NB-ARC DOMAIN-CONTAINING PROTEIN"/>
    <property type="match status" value="1"/>
</dbReference>
<dbReference type="GO" id="GO:0006952">
    <property type="term" value="P:defense response"/>
    <property type="evidence" value="ECO:0007669"/>
    <property type="project" value="UniProtKB-KW"/>
</dbReference>
<dbReference type="EMBL" id="JAZDWU010000007">
    <property type="protein sequence ID" value="KAK9997090.1"/>
    <property type="molecule type" value="Genomic_DNA"/>
</dbReference>
<dbReference type="InterPro" id="IPR042197">
    <property type="entry name" value="Apaf_helical"/>
</dbReference>
<evidence type="ECO:0000256" key="3">
    <source>
        <dbReference type="ARBA" id="ARBA00022741"/>
    </source>
</evidence>
<dbReference type="InterPro" id="IPR027417">
    <property type="entry name" value="P-loop_NTPase"/>
</dbReference>
<feature type="domain" description="Disease resistance protein winged helix" evidence="9">
    <location>
        <begin position="459"/>
        <end position="530"/>
    </location>
</feature>
<keyword evidence="5" id="KW-0067">ATP-binding</keyword>
<dbReference type="SUPFAM" id="SSF52540">
    <property type="entry name" value="P-loop containing nucleoside triphosphate hydrolases"/>
    <property type="match status" value="1"/>
</dbReference>